<protein>
    <submittedName>
        <fullName evidence="2">Uncharacterized protein</fullName>
    </submittedName>
</protein>
<dbReference type="AlphaFoldDB" id="A0A183PQ68"/>
<accession>A0A183PQ68</accession>
<dbReference type="STRING" id="31246.A0A183PQ68"/>
<name>A0A183PQ68_9TREM</name>
<evidence type="ECO:0000256" key="1">
    <source>
        <dbReference type="SAM" id="MobiDB-lite"/>
    </source>
</evidence>
<keyword evidence="3" id="KW-1185">Reference proteome</keyword>
<organism evidence="2 3">
    <name type="scientific">Schistosoma mattheei</name>
    <dbReference type="NCBI Taxonomy" id="31246"/>
    <lineage>
        <taxon>Eukaryota</taxon>
        <taxon>Metazoa</taxon>
        <taxon>Spiralia</taxon>
        <taxon>Lophotrochozoa</taxon>
        <taxon>Platyhelminthes</taxon>
        <taxon>Trematoda</taxon>
        <taxon>Digenea</taxon>
        <taxon>Strigeidida</taxon>
        <taxon>Schistosomatoidea</taxon>
        <taxon>Schistosomatidae</taxon>
        <taxon>Schistosoma</taxon>
    </lineage>
</organism>
<feature type="region of interest" description="Disordered" evidence="1">
    <location>
        <begin position="40"/>
        <end position="63"/>
    </location>
</feature>
<dbReference type="EMBL" id="UZAL01037272">
    <property type="protein sequence ID" value="VDP71510.1"/>
    <property type="molecule type" value="Genomic_DNA"/>
</dbReference>
<reference evidence="2 3" key="1">
    <citation type="submission" date="2018-11" db="EMBL/GenBank/DDBJ databases">
        <authorList>
            <consortium name="Pathogen Informatics"/>
        </authorList>
    </citation>
    <scope>NUCLEOTIDE SEQUENCE [LARGE SCALE GENOMIC DNA]</scope>
    <source>
        <strain>Denwood</strain>
        <strain evidence="3">Zambia</strain>
    </source>
</reference>
<evidence type="ECO:0000313" key="3">
    <source>
        <dbReference type="Proteomes" id="UP000269396"/>
    </source>
</evidence>
<proteinExistence type="predicted"/>
<evidence type="ECO:0000313" key="2">
    <source>
        <dbReference type="EMBL" id="VDP71510.1"/>
    </source>
</evidence>
<gene>
    <name evidence="2" type="ORF">SMTD_LOCUS16504</name>
</gene>
<dbReference type="Proteomes" id="UP000269396">
    <property type="component" value="Unassembled WGS sequence"/>
</dbReference>
<sequence>MLSEEAPNALIEWESHGSTIIKASFETKIEGITMNAIQSFASTNDSNNNNKDKSYERLQSNTAKHPRKGLTILMGNLNAKVGIDNTGYEDIIGRHGREW</sequence>